<accession>A0A090ACX5</accession>
<evidence type="ECO:0000313" key="2">
    <source>
        <dbReference type="Proteomes" id="UP000031623"/>
    </source>
</evidence>
<gene>
    <name evidence="1" type="ORF">THII_0332</name>
</gene>
<dbReference type="AlphaFoldDB" id="A0A090ACX5"/>
<dbReference type="OrthoDB" id="8477901at2"/>
<keyword evidence="2" id="KW-1185">Reference proteome</keyword>
<sequence>MWIKPTIGEQRKILITLIEPPMLNLCKQCTALWSNLEGLDQLLSKHFASIPYCQLLYIIDKFGKQITSNVSTHIIDPKYREQDLSRRPYSVSLYPKRHFMLSSVYISQTNRRPCMSAVHPIISNEQQFLGFLVADFDISYLPLSTTPNNKTSEFWLQSNCLLQRYRPQQRIKKFDQQLNTIQTILYQLISEYGLFQYTLHYSTEQIALAKVDDPCRYRLYTVEQLLSADIFMDFSHHSYPADAEISLQQVQQVLERFSELRLVDGDFYLRSNSLNIINGIVELNFSYDGYQQYLPTDKFLNEDWSSWFGQMAVNAN</sequence>
<dbReference type="SUPFAM" id="SSF103190">
    <property type="entry name" value="Sensory domain-like"/>
    <property type="match status" value="1"/>
</dbReference>
<dbReference type="HOGENOM" id="CLU_882593_0_0_6"/>
<dbReference type="Gene3D" id="3.30.450.20">
    <property type="entry name" value="PAS domain"/>
    <property type="match status" value="1"/>
</dbReference>
<dbReference type="CDD" id="cd18773">
    <property type="entry name" value="PDC1_HK_sensor"/>
    <property type="match status" value="1"/>
</dbReference>
<dbReference type="EMBL" id="AP014633">
    <property type="protein sequence ID" value="BAP54629.1"/>
    <property type="molecule type" value="Genomic_DNA"/>
</dbReference>
<organism evidence="1 2">
    <name type="scientific">Thioploca ingrica</name>
    <dbReference type="NCBI Taxonomy" id="40754"/>
    <lineage>
        <taxon>Bacteria</taxon>
        <taxon>Pseudomonadati</taxon>
        <taxon>Pseudomonadota</taxon>
        <taxon>Gammaproteobacteria</taxon>
        <taxon>Thiotrichales</taxon>
        <taxon>Thiotrichaceae</taxon>
        <taxon>Thioploca</taxon>
    </lineage>
</organism>
<dbReference type="Proteomes" id="UP000031623">
    <property type="component" value="Chromosome"/>
</dbReference>
<protein>
    <submittedName>
        <fullName evidence="1">Uncharacterized protein</fullName>
    </submittedName>
</protein>
<reference evidence="1 2" key="1">
    <citation type="journal article" date="2014" name="ISME J.">
        <title>Ecophysiology of Thioploca ingrica as revealed by the complete genome sequence supplemented with proteomic evidence.</title>
        <authorList>
            <person name="Kojima H."/>
            <person name="Ogura Y."/>
            <person name="Yamamoto N."/>
            <person name="Togashi T."/>
            <person name="Mori H."/>
            <person name="Watanabe T."/>
            <person name="Nemoto F."/>
            <person name="Kurokawa K."/>
            <person name="Hayashi T."/>
            <person name="Fukui M."/>
        </authorList>
    </citation>
    <scope>NUCLEOTIDE SEQUENCE [LARGE SCALE GENOMIC DNA]</scope>
</reference>
<name>A0A090ACX5_9GAMM</name>
<proteinExistence type="predicted"/>
<evidence type="ECO:0000313" key="1">
    <source>
        <dbReference type="EMBL" id="BAP54629.1"/>
    </source>
</evidence>
<dbReference type="KEGG" id="tig:THII_0332"/>
<dbReference type="InterPro" id="IPR029151">
    <property type="entry name" value="Sensor-like_sf"/>
</dbReference>